<protein>
    <submittedName>
        <fullName evidence="2 4">Poly-glutamine tract binding protein 1</fullName>
    </submittedName>
</protein>
<dbReference type="InterPro" id="IPR036179">
    <property type="entry name" value="Ig-like_dom_sf"/>
</dbReference>
<sequence length="206" mass="23776">MFSQFRMVRSSMKGEYDLEITNVTEWVDGFYDCQVTSSKNNNIIEKTKPVYLEVLKLPEDYGIFDKQGYGKKHKNGDFIFAKEGVPIEEICFVSKTHSTPKIYWAITKSGTLDNIISWISDDIPDVHVIIDSDNDTLKQGDKVRLICNVNSKPEHSGKYTWYHNNELLKKVTIKILYIEHLIPDEHNSHFTCRVNNVLKSGSNKIL</sequence>
<dbReference type="InterPro" id="IPR007110">
    <property type="entry name" value="Ig-like_dom"/>
</dbReference>
<reference evidence="2 3" key="1">
    <citation type="submission" date="2014-09" db="EMBL/GenBank/DDBJ databases">
        <authorList>
            <person name="Martin A.A."/>
        </authorList>
    </citation>
    <scope>NUCLEOTIDE SEQUENCE</scope>
    <source>
        <strain evidence="3">ED321</strain>
        <strain evidence="2">ED321 Heterogonic</strain>
    </source>
</reference>
<reference evidence="4" key="2">
    <citation type="submission" date="2020-12" db="UniProtKB">
        <authorList>
            <consortium name="WormBaseParasite"/>
        </authorList>
    </citation>
    <scope>IDENTIFICATION</scope>
</reference>
<dbReference type="PROSITE" id="PS50835">
    <property type="entry name" value="IG_LIKE"/>
    <property type="match status" value="1"/>
</dbReference>
<dbReference type="GeneID" id="36383682"/>
<evidence type="ECO:0000313" key="3">
    <source>
        <dbReference type="Proteomes" id="UP000035682"/>
    </source>
</evidence>
<dbReference type="RefSeq" id="XP_024510498.1">
    <property type="nucleotide sequence ID" value="XM_024644995.1"/>
</dbReference>
<dbReference type="STRING" id="34506.A0A090LSX1"/>
<evidence type="ECO:0000313" key="5">
    <source>
        <dbReference type="WormBase" id="SRAE_X000062900"/>
    </source>
</evidence>
<proteinExistence type="predicted"/>
<dbReference type="SUPFAM" id="SSF48726">
    <property type="entry name" value="Immunoglobulin"/>
    <property type="match status" value="1"/>
</dbReference>
<dbReference type="CTD" id="36383682"/>
<dbReference type="Pfam" id="PF13895">
    <property type="entry name" value="Ig_2"/>
    <property type="match status" value="1"/>
</dbReference>
<accession>A0A090LSX1</accession>
<dbReference type="WBParaSite" id="SRAE_X000062900.1">
    <property type="protein sequence ID" value="SRAE_X000062900.1"/>
    <property type="gene ID" value="WBGene00266188"/>
</dbReference>
<gene>
    <name evidence="2 4 5" type="ORF">SRAE_X000062900</name>
</gene>
<evidence type="ECO:0000313" key="4">
    <source>
        <dbReference type="WBParaSite" id="SRAE_X000062900.1"/>
    </source>
</evidence>
<feature type="domain" description="Ig-like" evidence="1">
    <location>
        <begin position="124"/>
        <end position="206"/>
    </location>
</feature>
<dbReference type="EMBL" id="LN609530">
    <property type="protein sequence ID" value="CEF71302.1"/>
    <property type="molecule type" value="Genomic_DNA"/>
</dbReference>
<keyword evidence="3" id="KW-1185">Reference proteome</keyword>
<dbReference type="OrthoDB" id="6413693at2759"/>
<evidence type="ECO:0000313" key="2">
    <source>
        <dbReference type="EMBL" id="CEF71302.1"/>
    </source>
</evidence>
<dbReference type="Proteomes" id="UP000035682">
    <property type="component" value="Unplaced"/>
</dbReference>
<dbReference type="WormBase" id="SRAE_X000062900">
    <property type="protein sequence ID" value="SRP11677"/>
    <property type="gene ID" value="WBGene00266188"/>
</dbReference>
<dbReference type="InterPro" id="IPR013783">
    <property type="entry name" value="Ig-like_fold"/>
</dbReference>
<dbReference type="Gene3D" id="2.60.40.10">
    <property type="entry name" value="Immunoglobulins"/>
    <property type="match status" value="2"/>
</dbReference>
<name>A0A090LSX1_STRRB</name>
<organism evidence="2">
    <name type="scientific">Strongyloides ratti</name>
    <name type="common">Parasitic roundworm</name>
    <dbReference type="NCBI Taxonomy" id="34506"/>
    <lineage>
        <taxon>Eukaryota</taxon>
        <taxon>Metazoa</taxon>
        <taxon>Ecdysozoa</taxon>
        <taxon>Nematoda</taxon>
        <taxon>Chromadorea</taxon>
        <taxon>Rhabditida</taxon>
        <taxon>Tylenchina</taxon>
        <taxon>Panagrolaimomorpha</taxon>
        <taxon>Strongyloidoidea</taxon>
        <taxon>Strongyloididae</taxon>
        <taxon>Strongyloides</taxon>
    </lineage>
</organism>
<evidence type="ECO:0000259" key="1">
    <source>
        <dbReference type="PROSITE" id="PS50835"/>
    </source>
</evidence>
<dbReference type="AlphaFoldDB" id="A0A090LSX1"/>